<dbReference type="AlphaFoldDB" id="A0AAV9AJP0"/>
<dbReference type="Gene3D" id="2.60.40.2310">
    <property type="match status" value="1"/>
</dbReference>
<proteinExistence type="predicted"/>
<evidence type="ECO:0008006" key="3">
    <source>
        <dbReference type="Google" id="ProtNLM"/>
    </source>
</evidence>
<evidence type="ECO:0000313" key="2">
    <source>
        <dbReference type="Proteomes" id="UP001179952"/>
    </source>
</evidence>
<keyword evidence="2" id="KW-1185">Reference proteome</keyword>
<evidence type="ECO:0000313" key="1">
    <source>
        <dbReference type="EMBL" id="KAK1264051.1"/>
    </source>
</evidence>
<dbReference type="Proteomes" id="UP001179952">
    <property type="component" value="Unassembled WGS sequence"/>
</dbReference>
<accession>A0AAV9AJP0</accession>
<reference evidence="1" key="2">
    <citation type="submission" date="2023-06" db="EMBL/GenBank/DDBJ databases">
        <authorList>
            <person name="Ma L."/>
            <person name="Liu K.-W."/>
            <person name="Li Z."/>
            <person name="Hsiao Y.-Y."/>
            <person name="Qi Y."/>
            <person name="Fu T."/>
            <person name="Tang G."/>
            <person name="Zhang D."/>
            <person name="Sun W.-H."/>
            <person name="Liu D.-K."/>
            <person name="Li Y."/>
            <person name="Chen G.-Z."/>
            <person name="Liu X.-D."/>
            <person name="Liao X.-Y."/>
            <person name="Jiang Y.-T."/>
            <person name="Yu X."/>
            <person name="Hao Y."/>
            <person name="Huang J."/>
            <person name="Zhao X.-W."/>
            <person name="Ke S."/>
            <person name="Chen Y.-Y."/>
            <person name="Wu W.-L."/>
            <person name="Hsu J.-L."/>
            <person name="Lin Y.-F."/>
            <person name="Huang M.-D."/>
            <person name="Li C.-Y."/>
            <person name="Huang L."/>
            <person name="Wang Z.-W."/>
            <person name="Zhao X."/>
            <person name="Zhong W.-Y."/>
            <person name="Peng D.-H."/>
            <person name="Ahmad S."/>
            <person name="Lan S."/>
            <person name="Zhang J.-S."/>
            <person name="Tsai W.-C."/>
            <person name="Van De Peer Y."/>
            <person name="Liu Z.-J."/>
        </authorList>
    </citation>
    <scope>NUCLEOTIDE SEQUENCE</scope>
    <source>
        <strain evidence="1">SCP</strain>
        <tissue evidence="1">Leaves</tissue>
    </source>
</reference>
<reference evidence="1" key="1">
    <citation type="journal article" date="2023" name="Nat. Commun.">
        <title>Diploid and tetraploid genomes of Acorus and the evolution of monocots.</title>
        <authorList>
            <person name="Ma L."/>
            <person name="Liu K.W."/>
            <person name="Li Z."/>
            <person name="Hsiao Y.Y."/>
            <person name="Qi Y."/>
            <person name="Fu T."/>
            <person name="Tang G.D."/>
            <person name="Zhang D."/>
            <person name="Sun W.H."/>
            <person name="Liu D.K."/>
            <person name="Li Y."/>
            <person name="Chen G.Z."/>
            <person name="Liu X.D."/>
            <person name="Liao X.Y."/>
            <person name="Jiang Y.T."/>
            <person name="Yu X."/>
            <person name="Hao Y."/>
            <person name="Huang J."/>
            <person name="Zhao X.W."/>
            <person name="Ke S."/>
            <person name="Chen Y.Y."/>
            <person name="Wu W.L."/>
            <person name="Hsu J.L."/>
            <person name="Lin Y.F."/>
            <person name="Huang M.D."/>
            <person name="Li C.Y."/>
            <person name="Huang L."/>
            <person name="Wang Z.W."/>
            <person name="Zhao X."/>
            <person name="Zhong W.Y."/>
            <person name="Peng D.H."/>
            <person name="Ahmad S."/>
            <person name="Lan S."/>
            <person name="Zhang J.S."/>
            <person name="Tsai W.C."/>
            <person name="Van de Peer Y."/>
            <person name="Liu Z.J."/>
        </authorList>
    </citation>
    <scope>NUCLEOTIDE SEQUENCE</scope>
    <source>
        <strain evidence="1">SCP</strain>
    </source>
</reference>
<comment type="caution">
    <text evidence="1">The sequence shown here is derived from an EMBL/GenBank/DDBJ whole genome shotgun (WGS) entry which is preliminary data.</text>
</comment>
<name>A0AAV9AJP0_ACOGR</name>
<gene>
    <name evidence="1" type="ORF">QJS04_geneDACA008445</name>
</gene>
<organism evidence="1 2">
    <name type="scientific">Acorus gramineus</name>
    <name type="common">Dwarf sweet flag</name>
    <dbReference type="NCBI Taxonomy" id="55184"/>
    <lineage>
        <taxon>Eukaryota</taxon>
        <taxon>Viridiplantae</taxon>
        <taxon>Streptophyta</taxon>
        <taxon>Embryophyta</taxon>
        <taxon>Tracheophyta</taxon>
        <taxon>Spermatophyta</taxon>
        <taxon>Magnoliopsida</taxon>
        <taxon>Liliopsida</taxon>
        <taxon>Acoraceae</taxon>
        <taxon>Acorus</taxon>
    </lineage>
</organism>
<sequence length="71" mass="7672">MWYGQFLCMEGYNSTFIGLIMGGPPIDCFSIKPALGSDGLNLPSIQYMVAGPNARVTATFVRTVTNVGQPR</sequence>
<dbReference type="EMBL" id="JAUJYN010000009">
    <property type="protein sequence ID" value="KAK1264051.1"/>
    <property type="molecule type" value="Genomic_DNA"/>
</dbReference>
<protein>
    <recommendedName>
        <fullName evidence="3">Subtilisin-like protease fibronectin type-III domain-containing protein</fullName>
    </recommendedName>
</protein>